<gene>
    <name evidence="1" type="ORF">FJT64_013711</name>
</gene>
<evidence type="ECO:0000313" key="2">
    <source>
        <dbReference type="Proteomes" id="UP000440578"/>
    </source>
</evidence>
<reference evidence="1 2" key="1">
    <citation type="submission" date="2019-07" db="EMBL/GenBank/DDBJ databases">
        <title>Draft genome assembly of a fouling barnacle, Amphibalanus amphitrite (Darwin, 1854): The first reference genome for Thecostraca.</title>
        <authorList>
            <person name="Kim W."/>
        </authorList>
    </citation>
    <scope>NUCLEOTIDE SEQUENCE [LARGE SCALE GENOMIC DNA]</scope>
    <source>
        <strain evidence="1">SNU_AA5</strain>
        <tissue evidence="1">Soma without cirri and trophi</tissue>
    </source>
</reference>
<evidence type="ECO:0000313" key="1">
    <source>
        <dbReference type="EMBL" id="KAF0287878.1"/>
    </source>
</evidence>
<comment type="caution">
    <text evidence="1">The sequence shown here is derived from an EMBL/GenBank/DDBJ whole genome shotgun (WGS) entry which is preliminary data.</text>
</comment>
<accession>A0A6A4VBF4</accession>
<sequence>MILSRCSYLIISYSYRCFQTRGAYFIGSVGPQVYRLVDPEKHSFPVPEEPFSGVYMQPLPGIREVVLLRNYSRSDQEQVWIGYPVPGGRHLQTHLICNIGAGEHTRRRISGEKDKEEAVPYLLGTLEHHLMDNELFAAHMTSFFACEPRPRAPYRCDAVWHQCLLMHLLLLMFINGWHAHAHSTQTPLTNKYAVMDILHHLFGFMYDWVWHGSTDFEQRSDSPVICFEDLVSRLEAWQAIFFTRNARSTGHFPLTSRCAIGPRVMHHWDQMSQADRWVFHWGHTKMAPTTTTHRDGVSGVTPWRLSSRLRRRRSF</sequence>
<name>A0A6A4VBF4_AMPAM</name>
<dbReference type="EMBL" id="VIIS01002159">
    <property type="protein sequence ID" value="KAF0287878.1"/>
    <property type="molecule type" value="Genomic_DNA"/>
</dbReference>
<keyword evidence="2" id="KW-1185">Reference proteome</keyword>
<protein>
    <submittedName>
        <fullName evidence="1">Uncharacterized protein</fullName>
    </submittedName>
</protein>
<dbReference type="AlphaFoldDB" id="A0A6A4VBF4"/>
<dbReference type="Proteomes" id="UP000440578">
    <property type="component" value="Unassembled WGS sequence"/>
</dbReference>
<organism evidence="1 2">
    <name type="scientific">Amphibalanus amphitrite</name>
    <name type="common">Striped barnacle</name>
    <name type="synonym">Balanus amphitrite</name>
    <dbReference type="NCBI Taxonomy" id="1232801"/>
    <lineage>
        <taxon>Eukaryota</taxon>
        <taxon>Metazoa</taxon>
        <taxon>Ecdysozoa</taxon>
        <taxon>Arthropoda</taxon>
        <taxon>Crustacea</taxon>
        <taxon>Multicrustacea</taxon>
        <taxon>Cirripedia</taxon>
        <taxon>Thoracica</taxon>
        <taxon>Thoracicalcarea</taxon>
        <taxon>Balanomorpha</taxon>
        <taxon>Balanoidea</taxon>
        <taxon>Balanidae</taxon>
        <taxon>Amphibalaninae</taxon>
        <taxon>Amphibalanus</taxon>
    </lineage>
</organism>
<proteinExistence type="predicted"/>